<organism evidence="1">
    <name type="scientific">Sarcopeltis skottsbergii</name>
    <name type="common">Red alga</name>
    <name type="synonym">Gigartina skottsbergii</name>
    <dbReference type="NCBI Taxonomy" id="2765380"/>
    <lineage>
        <taxon>Eukaryota</taxon>
        <taxon>Rhodophyta</taxon>
        <taxon>Florideophyceae</taxon>
        <taxon>Rhodymeniophycidae</taxon>
        <taxon>Gigartinales</taxon>
        <taxon>Gigartinaceae</taxon>
        <taxon>Sarcopeltis</taxon>
    </lineage>
</organism>
<dbReference type="InterPro" id="IPR029057">
    <property type="entry name" value="PRTase-like"/>
</dbReference>
<gene>
    <name evidence="1" type="primary">upp</name>
</gene>
<dbReference type="EMBL" id="MT032182">
    <property type="protein sequence ID" value="QOS04516.1"/>
    <property type="molecule type" value="Genomic_DNA"/>
</dbReference>
<name>A0A7M1VHX1_SARSK</name>
<reference evidence="1" key="1">
    <citation type="submission" date="2020-02" db="EMBL/GenBank/DDBJ databases">
        <authorList>
            <person name="Hughey J.R."/>
        </authorList>
    </citation>
    <scope>NUCLEOTIDE SEQUENCE</scope>
</reference>
<accession>A0A7M1VHX1</accession>
<keyword evidence="1" id="KW-0328">Glycosyltransferase</keyword>
<sequence length="187" mass="22382">MRLNIYLISHPIIKQLSLSIINTSLKNKQIYQYNAKLLGCLLIYETVRKWIIIHYISIKNIDSKKELYKFDAKESYIILTNLTECGDIVSDINTILPQMYLQHINFNNYYEDNYIHLNMIKKEKIIIVEKFLNNYSIIRLLDYLLLEQKVRISQIKIICITCSHSICEYLGNKYQSLEIYTTKMYKY</sequence>
<protein>
    <submittedName>
        <fullName evidence="1">Uracil phosphoribosyltransferase</fullName>
    </submittedName>
</protein>
<dbReference type="GO" id="GO:0016757">
    <property type="term" value="F:glycosyltransferase activity"/>
    <property type="evidence" value="ECO:0007669"/>
    <property type="project" value="UniProtKB-KW"/>
</dbReference>
<reference evidence="1" key="2">
    <citation type="submission" date="2021-04" db="EMBL/GenBank/DDBJ databases">
        <title>Sarcopeltis skottsbergii and Sarcopeltis antarctica (Gigartinaceae, Rhodophyta), a new genus and new species from Antarctica.</title>
        <authorList>
            <person name="Leister G."/>
            <person name="Gabrielson P."/>
            <person name="Hommersand M."/>
        </authorList>
    </citation>
    <scope>NUCLEOTIDE SEQUENCE</scope>
</reference>
<evidence type="ECO:0000313" key="1">
    <source>
        <dbReference type="EMBL" id="QOS04516.1"/>
    </source>
</evidence>
<proteinExistence type="predicted"/>
<keyword evidence="1" id="KW-0934">Plastid</keyword>
<keyword evidence="1" id="KW-0808">Transferase</keyword>
<keyword evidence="1" id="KW-0150">Chloroplast</keyword>
<geneLocation type="chloroplast" evidence="1"/>
<dbReference type="AlphaFoldDB" id="A0A7M1VHX1"/>
<dbReference type="Gene3D" id="3.40.50.2020">
    <property type="match status" value="1"/>
</dbReference>